<dbReference type="HOGENOM" id="CLU_3280091_0_0_1"/>
<dbReference type="VEuPathDB" id="VectorBase:RPRC003011"/>
<proteinExistence type="predicted"/>
<dbReference type="InParanoid" id="T1HG39"/>
<dbReference type="AlphaFoldDB" id="T1HG39"/>
<evidence type="ECO:0000313" key="1">
    <source>
        <dbReference type="EnsemblMetazoa" id="RPRC003011-PA"/>
    </source>
</evidence>
<protein>
    <submittedName>
        <fullName evidence="1">Uncharacterized protein</fullName>
    </submittedName>
</protein>
<accession>T1HG39</accession>
<dbReference type="EnsemblMetazoa" id="RPRC003011-RA">
    <property type="protein sequence ID" value="RPRC003011-PA"/>
    <property type="gene ID" value="RPRC003011"/>
</dbReference>
<name>T1HG39_RHOPR</name>
<dbReference type="EMBL" id="ACPB03027325">
    <property type="status" value="NOT_ANNOTATED_CDS"/>
    <property type="molecule type" value="Genomic_DNA"/>
</dbReference>
<sequence length="41" mass="4884">MSGIWRSVWIVWLLTFRMECLLYGGVFWIGVFLQPIDVGFF</sequence>
<reference evidence="1" key="1">
    <citation type="submission" date="2015-05" db="UniProtKB">
        <authorList>
            <consortium name="EnsemblMetazoa"/>
        </authorList>
    </citation>
    <scope>IDENTIFICATION</scope>
</reference>
<dbReference type="Proteomes" id="UP000015103">
    <property type="component" value="Unassembled WGS sequence"/>
</dbReference>
<evidence type="ECO:0000313" key="2">
    <source>
        <dbReference type="Proteomes" id="UP000015103"/>
    </source>
</evidence>
<organism evidence="1 2">
    <name type="scientific">Rhodnius prolixus</name>
    <name type="common">Triatomid bug</name>
    <dbReference type="NCBI Taxonomy" id="13249"/>
    <lineage>
        <taxon>Eukaryota</taxon>
        <taxon>Metazoa</taxon>
        <taxon>Ecdysozoa</taxon>
        <taxon>Arthropoda</taxon>
        <taxon>Hexapoda</taxon>
        <taxon>Insecta</taxon>
        <taxon>Pterygota</taxon>
        <taxon>Neoptera</taxon>
        <taxon>Paraneoptera</taxon>
        <taxon>Hemiptera</taxon>
        <taxon>Heteroptera</taxon>
        <taxon>Panheteroptera</taxon>
        <taxon>Cimicomorpha</taxon>
        <taxon>Reduviidae</taxon>
        <taxon>Triatominae</taxon>
        <taxon>Rhodnius</taxon>
    </lineage>
</organism>
<keyword evidence="2" id="KW-1185">Reference proteome</keyword>